<evidence type="ECO:0000256" key="2">
    <source>
        <dbReference type="ARBA" id="ARBA00022448"/>
    </source>
</evidence>
<organism evidence="10 11">
    <name type="scientific">Mucilaginibacter ginsenosidivorax</name>
    <dbReference type="NCBI Taxonomy" id="862126"/>
    <lineage>
        <taxon>Bacteria</taxon>
        <taxon>Pseudomonadati</taxon>
        <taxon>Bacteroidota</taxon>
        <taxon>Sphingobacteriia</taxon>
        <taxon>Sphingobacteriales</taxon>
        <taxon>Sphingobacteriaceae</taxon>
        <taxon>Mucilaginibacter</taxon>
    </lineage>
</organism>
<evidence type="ECO:0000256" key="7">
    <source>
        <dbReference type="ARBA" id="ARBA00023136"/>
    </source>
</evidence>
<evidence type="ECO:0000256" key="4">
    <source>
        <dbReference type="ARBA" id="ARBA00022519"/>
    </source>
</evidence>
<dbReference type="InterPro" id="IPR011701">
    <property type="entry name" value="MFS"/>
</dbReference>
<feature type="transmembrane region" description="Helical" evidence="8">
    <location>
        <begin position="49"/>
        <end position="72"/>
    </location>
</feature>
<feature type="transmembrane region" description="Helical" evidence="8">
    <location>
        <begin position="223"/>
        <end position="246"/>
    </location>
</feature>
<keyword evidence="5 8" id="KW-0812">Transmembrane</keyword>
<keyword evidence="7 8" id="KW-0472">Membrane</keyword>
<keyword evidence="6 8" id="KW-1133">Transmembrane helix</keyword>
<evidence type="ECO:0000256" key="6">
    <source>
        <dbReference type="ARBA" id="ARBA00022989"/>
    </source>
</evidence>
<dbReference type="OrthoDB" id="322544at2"/>
<dbReference type="PROSITE" id="PS50850">
    <property type="entry name" value="MFS"/>
    <property type="match status" value="1"/>
</dbReference>
<dbReference type="Proteomes" id="UP000321362">
    <property type="component" value="Chromosome"/>
</dbReference>
<protein>
    <recommendedName>
        <fullName evidence="8">Uncharacterized MFS-type transporter FSB76_09245</fullName>
    </recommendedName>
</protein>
<evidence type="ECO:0000313" key="10">
    <source>
        <dbReference type="EMBL" id="QEC76119.1"/>
    </source>
</evidence>
<feature type="transmembrane region" description="Helical" evidence="8">
    <location>
        <begin position="178"/>
        <end position="196"/>
    </location>
</feature>
<feature type="transmembrane region" description="Helical" evidence="8">
    <location>
        <begin position="21"/>
        <end position="43"/>
    </location>
</feature>
<dbReference type="SUPFAM" id="SSF103473">
    <property type="entry name" value="MFS general substrate transporter"/>
    <property type="match status" value="1"/>
</dbReference>
<feature type="transmembrane region" description="Helical" evidence="8">
    <location>
        <begin position="283"/>
        <end position="301"/>
    </location>
</feature>
<dbReference type="KEGG" id="mgk:FSB76_09245"/>
<feature type="transmembrane region" description="Helical" evidence="8">
    <location>
        <begin position="252"/>
        <end position="271"/>
    </location>
</feature>
<feature type="transmembrane region" description="Helical" evidence="8">
    <location>
        <begin position="110"/>
        <end position="130"/>
    </location>
</feature>
<reference evidence="10 11" key="1">
    <citation type="journal article" date="2013" name="J. Microbiol.">
        <title>Mucilaginibacter ginsenosidivorax sp. nov., with ginsenoside converting activity isolated from sediment.</title>
        <authorList>
            <person name="Kim J.K."/>
            <person name="Choi T.E."/>
            <person name="Liu Q.M."/>
            <person name="Park H.Y."/>
            <person name="Yi T.H."/>
            <person name="Yoon M.H."/>
            <person name="Kim S.C."/>
            <person name="Im W.T."/>
        </authorList>
    </citation>
    <scope>NUCLEOTIDE SEQUENCE [LARGE SCALE GENOMIC DNA]</scope>
    <source>
        <strain evidence="10 11">KHI28</strain>
    </source>
</reference>
<dbReference type="PANTHER" id="PTHR23517">
    <property type="entry name" value="RESISTANCE PROTEIN MDTM, PUTATIVE-RELATED-RELATED"/>
    <property type="match status" value="1"/>
</dbReference>
<dbReference type="InterPro" id="IPR036259">
    <property type="entry name" value="MFS_trans_sf"/>
</dbReference>
<evidence type="ECO:0000256" key="3">
    <source>
        <dbReference type="ARBA" id="ARBA00022475"/>
    </source>
</evidence>
<dbReference type="RefSeq" id="WP_147053300.1">
    <property type="nucleotide sequence ID" value="NZ_CP042437.1"/>
</dbReference>
<evidence type="ECO:0000256" key="1">
    <source>
        <dbReference type="ARBA" id="ARBA00004651"/>
    </source>
</evidence>
<sequence length="404" mass="42208">MEAEIDADTTSSKVSLTIIGFVAFTFIAYVSIGLSLAVLPVFIHQKLGFSAIVAGIVISLQYITTFLCRMFAGNMVDKRGPKPAVTVGMAAFTVSGVMMLFAWLLRDTPLISLGVLIITRLITGIGEGFVGSSPINWAIFATSDEHTAKAISFNGIASYGGIAVGAPLGVIISNSFGLGAISLLIAMLAFGGFLYAKNKTALQGSSKAPRQGFLQVLRKVSPYGIAMGLGGLGFGTISTFITLYYMALKWQGAVLCLSAFSSMFILGRLLFSKAINKYGGMKTTLVCLSVEVVGLLVLWLAPAPYLAVIGAGIAGLGFSLVFPALGVEAVKLVPASNKGAALSGYSLFIDMSLGLTGPLVGFVASQFGLMYIFPFSMAMVVIGLGIVVCLYRAPSKSPPVGETF</sequence>
<dbReference type="Gene3D" id="1.20.1250.20">
    <property type="entry name" value="MFS general substrate transporter like domains"/>
    <property type="match status" value="1"/>
</dbReference>
<name>A0A5B8VXH7_9SPHI</name>
<dbReference type="HAMAP" id="MF_01118">
    <property type="entry name" value="MFS_YhhS"/>
    <property type="match status" value="1"/>
</dbReference>
<keyword evidence="11" id="KW-1185">Reference proteome</keyword>
<keyword evidence="2 8" id="KW-0813">Transport</keyword>
<dbReference type="InterPro" id="IPR050171">
    <property type="entry name" value="MFS_Transporters"/>
</dbReference>
<accession>A0A5B8VXH7</accession>
<evidence type="ECO:0000256" key="5">
    <source>
        <dbReference type="ARBA" id="ARBA00022692"/>
    </source>
</evidence>
<keyword evidence="3 8" id="KW-1003">Cell membrane</keyword>
<evidence type="ECO:0000259" key="9">
    <source>
        <dbReference type="PROSITE" id="PS50850"/>
    </source>
</evidence>
<feature type="domain" description="Major facilitator superfamily (MFS) profile" evidence="9">
    <location>
        <begin position="184"/>
        <end position="404"/>
    </location>
</feature>
<evidence type="ECO:0000256" key="8">
    <source>
        <dbReference type="HAMAP-Rule" id="MF_01118"/>
    </source>
</evidence>
<dbReference type="InterPro" id="IPR020846">
    <property type="entry name" value="MFS_dom"/>
</dbReference>
<dbReference type="InterPro" id="IPR023008">
    <property type="entry name" value="MFS_YhhS-like"/>
</dbReference>
<feature type="transmembrane region" description="Helical" evidence="8">
    <location>
        <begin position="307"/>
        <end position="330"/>
    </location>
</feature>
<dbReference type="GO" id="GO:0022857">
    <property type="term" value="F:transmembrane transporter activity"/>
    <property type="evidence" value="ECO:0007669"/>
    <property type="project" value="UniProtKB-UniRule"/>
</dbReference>
<dbReference type="CDD" id="cd17489">
    <property type="entry name" value="MFS_YfcJ_like"/>
    <property type="match status" value="1"/>
</dbReference>
<proteinExistence type="inferred from homology"/>
<dbReference type="Pfam" id="PF07690">
    <property type="entry name" value="MFS_1"/>
    <property type="match status" value="1"/>
</dbReference>
<feature type="transmembrane region" description="Helical" evidence="8">
    <location>
        <begin position="151"/>
        <end position="172"/>
    </location>
</feature>
<dbReference type="AlphaFoldDB" id="A0A5B8VXH7"/>
<dbReference type="NCBIfam" id="NF003477">
    <property type="entry name" value="PRK05122.1"/>
    <property type="match status" value="1"/>
</dbReference>
<keyword evidence="4" id="KW-0997">Cell inner membrane</keyword>
<feature type="transmembrane region" description="Helical" evidence="8">
    <location>
        <begin position="84"/>
        <end position="104"/>
    </location>
</feature>
<dbReference type="GO" id="GO:0005886">
    <property type="term" value="C:plasma membrane"/>
    <property type="evidence" value="ECO:0007669"/>
    <property type="project" value="UniProtKB-SubCell"/>
</dbReference>
<feature type="transmembrane region" description="Helical" evidence="8">
    <location>
        <begin position="342"/>
        <end position="364"/>
    </location>
</feature>
<comment type="similarity">
    <text evidence="8">Belongs to the major facilitator superfamily. YhhS family.</text>
</comment>
<dbReference type="PANTHER" id="PTHR23517:SF13">
    <property type="entry name" value="MAJOR FACILITATOR SUPERFAMILY MFS_1"/>
    <property type="match status" value="1"/>
</dbReference>
<gene>
    <name evidence="10" type="ORF">FSB76_09245</name>
</gene>
<feature type="transmembrane region" description="Helical" evidence="8">
    <location>
        <begin position="370"/>
        <end position="391"/>
    </location>
</feature>
<comment type="subcellular location">
    <subcellularLocation>
        <location evidence="1 8">Cell membrane</location>
        <topology evidence="1 8">Multi-pass membrane protein</topology>
    </subcellularLocation>
</comment>
<evidence type="ECO:0000313" key="11">
    <source>
        <dbReference type="Proteomes" id="UP000321362"/>
    </source>
</evidence>
<dbReference type="EMBL" id="CP042437">
    <property type="protein sequence ID" value="QEC76119.1"/>
    <property type="molecule type" value="Genomic_DNA"/>
</dbReference>